<keyword evidence="4" id="KW-0325">Glycoprotein</keyword>
<dbReference type="OrthoDB" id="8963224at2759"/>
<dbReference type="CDD" id="cd00096">
    <property type="entry name" value="Ig"/>
    <property type="match status" value="1"/>
</dbReference>
<keyword evidence="5" id="KW-0393">Immunoglobulin domain</keyword>
<evidence type="ECO:0000256" key="3">
    <source>
        <dbReference type="ARBA" id="ARBA00023136"/>
    </source>
</evidence>
<feature type="domain" description="Ig-like" evidence="9">
    <location>
        <begin position="130"/>
        <end position="211"/>
    </location>
</feature>
<accession>A0A8C5PER6</accession>
<keyword evidence="7" id="KW-1133">Transmembrane helix</keyword>
<feature type="region of interest" description="Disordered" evidence="6">
    <location>
        <begin position="525"/>
        <end position="549"/>
    </location>
</feature>
<dbReference type="PROSITE" id="PS50835">
    <property type="entry name" value="IG_LIKE"/>
    <property type="match status" value="2"/>
</dbReference>
<keyword evidence="11" id="KW-1185">Reference proteome</keyword>
<evidence type="ECO:0000313" key="10">
    <source>
        <dbReference type="Ensembl" id="ENSLLEP00000018897.1"/>
    </source>
</evidence>
<evidence type="ECO:0000256" key="5">
    <source>
        <dbReference type="ARBA" id="ARBA00023319"/>
    </source>
</evidence>
<keyword evidence="2 8" id="KW-0732">Signal</keyword>
<comment type="subcellular location">
    <subcellularLocation>
        <location evidence="1">Membrane</location>
    </subcellularLocation>
</comment>
<feature type="domain" description="Ig-like" evidence="9">
    <location>
        <begin position="227"/>
        <end position="309"/>
    </location>
</feature>
<evidence type="ECO:0000256" key="6">
    <source>
        <dbReference type="SAM" id="MobiDB-lite"/>
    </source>
</evidence>
<reference evidence="10" key="1">
    <citation type="submission" date="2025-08" db="UniProtKB">
        <authorList>
            <consortium name="Ensembl"/>
        </authorList>
    </citation>
    <scope>IDENTIFICATION</scope>
</reference>
<sequence length="583" mass="64987">MIRCVAFAVLVLAVVITVGEKTTDVEVQGTRGGSIQLAPMIPEGFNTRDVYWRHMAMGEHLVASVSRGYPETTYQSRFLGRAHLHRGFTLEIRDLEVEDTGVFTCMLVSLEGQMLSMKYHVIVYEAVVQPTVQVFVSGGPKECSVFLRCNSSMGNNVSYTWRATTRQGDPVNTSYTLYNEGRLLITTLRPENSGASYTCIVANPVSHENVTVVPWESCVSLSEAAAPATMQVFVSGGPNECSVFLRCNSMTGNNVSYTWSANTRQGNPVNTSYSLYDEGRLLTATIRPEHMEASYTCTVANHVSQQNITVVPWESCLSLSGKPPKTQSYQQILCMASAIALAFVSLMICVLLLVKTSDKTKKAKNGNVEAAQEANENAEDALQQNPGCMQRLQYEENAENQCEQGAGQQCHEDAEQRCQEDLKQQCQEDAERRCQEDLKWQCQEDAEQRCQEDLKQQCQEDAEQCCQEDLKWQCQEDAEQCCQEDAEQCCQEDAEQCCQEDAEQQCQKDAEQQCQGDAELPCEGPEHHHIQEKRDRSRDMQNCSDAASPWPSSIPLLAPPAYSKCSCQAYMPNSTPCLFCSSL</sequence>
<evidence type="ECO:0000256" key="8">
    <source>
        <dbReference type="SAM" id="SignalP"/>
    </source>
</evidence>
<evidence type="ECO:0000256" key="2">
    <source>
        <dbReference type="ARBA" id="ARBA00022729"/>
    </source>
</evidence>
<dbReference type="GeneTree" id="ENSGT01030000234540"/>
<dbReference type="PANTHER" id="PTHR12080">
    <property type="entry name" value="SIGNALING LYMPHOCYTIC ACTIVATION MOLECULE"/>
    <property type="match status" value="1"/>
</dbReference>
<proteinExistence type="predicted"/>
<dbReference type="Gene3D" id="2.60.40.10">
    <property type="entry name" value="Immunoglobulins"/>
    <property type="match status" value="3"/>
</dbReference>
<dbReference type="Proteomes" id="UP000694569">
    <property type="component" value="Unplaced"/>
</dbReference>
<dbReference type="PANTHER" id="PTHR12080:SF92">
    <property type="entry name" value="SLAM FAMILY MEMBER 8"/>
    <property type="match status" value="1"/>
</dbReference>
<feature type="transmembrane region" description="Helical" evidence="7">
    <location>
        <begin position="329"/>
        <end position="354"/>
    </location>
</feature>
<dbReference type="InterPro" id="IPR015631">
    <property type="entry name" value="CD2/SLAM_rcpt"/>
</dbReference>
<protein>
    <recommendedName>
        <fullName evidence="9">Ig-like domain-containing protein</fullName>
    </recommendedName>
</protein>
<evidence type="ECO:0000313" key="11">
    <source>
        <dbReference type="Proteomes" id="UP000694569"/>
    </source>
</evidence>
<dbReference type="InterPro" id="IPR003599">
    <property type="entry name" value="Ig_sub"/>
</dbReference>
<evidence type="ECO:0000256" key="1">
    <source>
        <dbReference type="ARBA" id="ARBA00004370"/>
    </source>
</evidence>
<dbReference type="GO" id="GO:0016020">
    <property type="term" value="C:membrane"/>
    <property type="evidence" value="ECO:0007669"/>
    <property type="project" value="UniProtKB-SubCell"/>
</dbReference>
<feature type="compositionally biased region" description="Basic and acidic residues" evidence="6">
    <location>
        <begin position="525"/>
        <end position="539"/>
    </location>
</feature>
<keyword evidence="7" id="KW-0812">Transmembrane</keyword>
<feature type="chain" id="PRO_5034752730" description="Ig-like domain-containing protein" evidence="8">
    <location>
        <begin position="20"/>
        <end position="583"/>
    </location>
</feature>
<keyword evidence="3 7" id="KW-0472">Membrane</keyword>
<dbReference type="InterPro" id="IPR013106">
    <property type="entry name" value="Ig_V-set"/>
</dbReference>
<dbReference type="Ensembl" id="ENSLLET00000019643.1">
    <property type="protein sequence ID" value="ENSLLEP00000018897.1"/>
    <property type="gene ID" value="ENSLLEG00000011959.1"/>
</dbReference>
<dbReference type="Pfam" id="PF07686">
    <property type="entry name" value="V-set"/>
    <property type="match status" value="1"/>
</dbReference>
<evidence type="ECO:0000259" key="9">
    <source>
        <dbReference type="PROSITE" id="PS50835"/>
    </source>
</evidence>
<dbReference type="InterPro" id="IPR013151">
    <property type="entry name" value="Immunoglobulin_dom"/>
</dbReference>
<reference evidence="10" key="2">
    <citation type="submission" date="2025-09" db="UniProtKB">
        <authorList>
            <consortium name="Ensembl"/>
        </authorList>
    </citation>
    <scope>IDENTIFICATION</scope>
</reference>
<dbReference type="AlphaFoldDB" id="A0A8C5PER6"/>
<dbReference type="InterPro" id="IPR013783">
    <property type="entry name" value="Ig-like_fold"/>
</dbReference>
<dbReference type="Pfam" id="PF00047">
    <property type="entry name" value="ig"/>
    <property type="match status" value="1"/>
</dbReference>
<name>A0A8C5PER6_9ANUR</name>
<organism evidence="10 11">
    <name type="scientific">Leptobrachium leishanense</name>
    <name type="common">Leishan spiny toad</name>
    <dbReference type="NCBI Taxonomy" id="445787"/>
    <lineage>
        <taxon>Eukaryota</taxon>
        <taxon>Metazoa</taxon>
        <taxon>Chordata</taxon>
        <taxon>Craniata</taxon>
        <taxon>Vertebrata</taxon>
        <taxon>Euteleostomi</taxon>
        <taxon>Amphibia</taxon>
        <taxon>Batrachia</taxon>
        <taxon>Anura</taxon>
        <taxon>Pelobatoidea</taxon>
        <taxon>Megophryidae</taxon>
        <taxon>Leptobrachium</taxon>
    </lineage>
</organism>
<dbReference type="InterPro" id="IPR036179">
    <property type="entry name" value="Ig-like_dom_sf"/>
</dbReference>
<dbReference type="InterPro" id="IPR007110">
    <property type="entry name" value="Ig-like_dom"/>
</dbReference>
<dbReference type="SUPFAM" id="SSF48726">
    <property type="entry name" value="Immunoglobulin"/>
    <property type="match status" value="3"/>
</dbReference>
<feature type="signal peptide" evidence="8">
    <location>
        <begin position="1"/>
        <end position="19"/>
    </location>
</feature>
<dbReference type="SMART" id="SM00409">
    <property type="entry name" value="IG"/>
    <property type="match status" value="3"/>
</dbReference>
<evidence type="ECO:0000256" key="4">
    <source>
        <dbReference type="ARBA" id="ARBA00023180"/>
    </source>
</evidence>
<evidence type="ECO:0000256" key="7">
    <source>
        <dbReference type="SAM" id="Phobius"/>
    </source>
</evidence>